<accession>W1PD77</accession>
<proteinExistence type="predicted"/>
<evidence type="ECO:0000313" key="2">
    <source>
        <dbReference type="Proteomes" id="UP000017836"/>
    </source>
</evidence>
<organism evidence="1 2">
    <name type="scientific">Amborella trichopoda</name>
    <dbReference type="NCBI Taxonomy" id="13333"/>
    <lineage>
        <taxon>Eukaryota</taxon>
        <taxon>Viridiplantae</taxon>
        <taxon>Streptophyta</taxon>
        <taxon>Embryophyta</taxon>
        <taxon>Tracheophyta</taxon>
        <taxon>Spermatophyta</taxon>
        <taxon>Magnoliopsida</taxon>
        <taxon>Amborellales</taxon>
        <taxon>Amborellaceae</taxon>
        <taxon>Amborella</taxon>
    </lineage>
</organism>
<gene>
    <name evidence="1" type="ORF">AMTR_s00006p00267900</name>
</gene>
<dbReference type="Proteomes" id="UP000017836">
    <property type="component" value="Unassembled WGS sequence"/>
</dbReference>
<reference evidence="2" key="1">
    <citation type="journal article" date="2013" name="Science">
        <title>The Amborella genome and the evolution of flowering plants.</title>
        <authorList>
            <consortium name="Amborella Genome Project"/>
        </authorList>
    </citation>
    <scope>NUCLEOTIDE SEQUENCE [LARGE SCALE GENOMIC DNA]</scope>
</reference>
<evidence type="ECO:0000313" key="1">
    <source>
        <dbReference type="EMBL" id="ERN05908.1"/>
    </source>
</evidence>
<dbReference type="Gramene" id="ERN05908">
    <property type="protein sequence ID" value="ERN05908"/>
    <property type="gene ID" value="AMTR_s00006p00267900"/>
</dbReference>
<protein>
    <submittedName>
        <fullName evidence="1">Uncharacterized protein</fullName>
    </submittedName>
</protein>
<dbReference type="HOGENOM" id="CLU_2761136_0_0_1"/>
<sequence>MGSFPFALWKDLACEAPLLLDLALSSLSNEDDCKNGKCSEIGLLINPKLKNLAQAWDSARPNLSNSGLAE</sequence>
<dbReference type="EMBL" id="KI393980">
    <property type="protein sequence ID" value="ERN05908.1"/>
    <property type="molecule type" value="Genomic_DNA"/>
</dbReference>
<name>W1PD77_AMBTC</name>
<dbReference type="AlphaFoldDB" id="W1PD77"/>
<keyword evidence="2" id="KW-1185">Reference proteome</keyword>